<dbReference type="Proteomes" id="UP001174677">
    <property type="component" value="Chromosome 7"/>
</dbReference>
<sequence length="197" mass="22161">MRGSKQSTRFIGASLENEGMGALLSNPIIRERASKGGQEESLRSPKRSFEVSRETAQVPRMSINARRSSYESSRELKVVKFEQFKQTTNVSVNEYTNKFVELLQYVRQEYNIDKKKAKRYTQRLHSKYSLLILVAETHSFHSIVNAARKVENRIKSGLGMGGDSSSGSDTSDCARCGKCGQEGHISRECPNMERVAS</sequence>
<dbReference type="SUPFAM" id="SSF57756">
    <property type="entry name" value="Retrovirus zinc finger-like domains"/>
    <property type="match status" value="1"/>
</dbReference>
<accession>A0ABQ9MCM8</accession>
<dbReference type="PROSITE" id="PS50158">
    <property type="entry name" value="ZF_CCHC"/>
    <property type="match status" value="1"/>
</dbReference>
<evidence type="ECO:0000313" key="4">
    <source>
        <dbReference type="EMBL" id="KAJ9177207.1"/>
    </source>
</evidence>
<comment type="caution">
    <text evidence="4">The sequence shown here is derived from an EMBL/GenBank/DDBJ whole genome shotgun (WGS) entry which is preliminary data.</text>
</comment>
<protein>
    <recommendedName>
        <fullName evidence="3">CCHC-type domain-containing protein</fullName>
    </recommendedName>
</protein>
<dbReference type="EMBL" id="JARPOI010000007">
    <property type="protein sequence ID" value="KAJ9177207.1"/>
    <property type="molecule type" value="Genomic_DNA"/>
</dbReference>
<keyword evidence="1" id="KW-0862">Zinc</keyword>
<feature type="compositionally biased region" description="Basic and acidic residues" evidence="2">
    <location>
        <begin position="29"/>
        <end position="53"/>
    </location>
</feature>
<keyword evidence="1" id="KW-0863">Zinc-finger</keyword>
<evidence type="ECO:0000256" key="1">
    <source>
        <dbReference type="PROSITE-ProRule" id="PRU00047"/>
    </source>
</evidence>
<evidence type="ECO:0000259" key="3">
    <source>
        <dbReference type="PROSITE" id="PS50158"/>
    </source>
</evidence>
<proteinExistence type="predicted"/>
<organism evidence="4 5">
    <name type="scientific">Hevea brasiliensis</name>
    <name type="common">Para rubber tree</name>
    <name type="synonym">Siphonia brasiliensis</name>
    <dbReference type="NCBI Taxonomy" id="3981"/>
    <lineage>
        <taxon>Eukaryota</taxon>
        <taxon>Viridiplantae</taxon>
        <taxon>Streptophyta</taxon>
        <taxon>Embryophyta</taxon>
        <taxon>Tracheophyta</taxon>
        <taxon>Spermatophyta</taxon>
        <taxon>Magnoliopsida</taxon>
        <taxon>eudicotyledons</taxon>
        <taxon>Gunneridae</taxon>
        <taxon>Pentapetalae</taxon>
        <taxon>rosids</taxon>
        <taxon>fabids</taxon>
        <taxon>Malpighiales</taxon>
        <taxon>Euphorbiaceae</taxon>
        <taxon>Crotonoideae</taxon>
        <taxon>Micrandreae</taxon>
        <taxon>Hevea</taxon>
    </lineage>
</organism>
<gene>
    <name evidence="4" type="ORF">P3X46_012446</name>
</gene>
<evidence type="ECO:0000256" key="2">
    <source>
        <dbReference type="SAM" id="MobiDB-lite"/>
    </source>
</evidence>
<feature type="region of interest" description="Disordered" evidence="2">
    <location>
        <begin position="26"/>
        <end position="55"/>
    </location>
</feature>
<dbReference type="InterPro" id="IPR036875">
    <property type="entry name" value="Znf_CCHC_sf"/>
</dbReference>
<keyword evidence="5" id="KW-1185">Reference proteome</keyword>
<dbReference type="Gene3D" id="4.10.60.10">
    <property type="entry name" value="Zinc finger, CCHC-type"/>
    <property type="match status" value="1"/>
</dbReference>
<feature type="domain" description="CCHC-type" evidence="3">
    <location>
        <begin position="175"/>
        <end position="191"/>
    </location>
</feature>
<dbReference type="Pfam" id="PF00098">
    <property type="entry name" value="zf-CCHC"/>
    <property type="match status" value="1"/>
</dbReference>
<evidence type="ECO:0000313" key="5">
    <source>
        <dbReference type="Proteomes" id="UP001174677"/>
    </source>
</evidence>
<dbReference type="InterPro" id="IPR001878">
    <property type="entry name" value="Znf_CCHC"/>
</dbReference>
<keyword evidence="1" id="KW-0479">Metal-binding</keyword>
<name>A0ABQ9MCM8_HEVBR</name>
<reference evidence="4" key="1">
    <citation type="journal article" date="2023" name="Plant Biotechnol. J.">
        <title>Chromosome-level wild Hevea brasiliensis genome provides new tools for genomic-assisted breeding and valuable loci to elevate rubber yield.</title>
        <authorList>
            <person name="Cheng H."/>
            <person name="Song X."/>
            <person name="Hu Y."/>
            <person name="Wu T."/>
            <person name="Yang Q."/>
            <person name="An Z."/>
            <person name="Feng S."/>
            <person name="Deng Z."/>
            <person name="Wu W."/>
            <person name="Zeng X."/>
            <person name="Tu M."/>
            <person name="Wang X."/>
            <person name="Huang H."/>
        </authorList>
    </citation>
    <scope>NUCLEOTIDE SEQUENCE</scope>
    <source>
        <strain evidence="4">MT/VB/25A 57/8</strain>
    </source>
</reference>
<dbReference type="SMART" id="SM00343">
    <property type="entry name" value="ZnF_C2HC"/>
    <property type="match status" value="1"/>
</dbReference>